<feature type="domain" description="Major facilitator superfamily (MFS) profile" evidence="8">
    <location>
        <begin position="16"/>
        <end position="430"/>
    </location>
</feature>
<dbReference type="PANTHER" id="PTHR43124:SF3">
    <property type="entry name" value="CHLORAMPHENICOL EFFLUX PUMP RV0191"/>
    <property type="match status" value="1"/>
</dbReference>
<dbReference type="PANTHER" id="PTHR43124">
    <property type="entry name" value="PURINE EFFLUX PUMP PBUE"/>
    <property type="match status" value="1"/>
</dbReference>
<dbReference type="Pfam" id="PF07690">
    <property type="entry name" value="MFS_1"/>
    <property type="match status" value="1"/>
</dbReference>
<feature type="transmembrane region" description="Helical" evidence="7">
    <location>
        <begin position="335"/>
        <end position="355"/>
    </location>
</feature>
<feature type="transmembrane region" description="Helical" evidence="7">
    <location>
        <begin position="49"/>
        <end position="70"/>
    </location>
</feature>
<dbReference type="RefSeq" id="WP_006088728.1">
    <property type="nucleotide sequence ID" value="NZ_AOHW01000015.1"/>
</dbReference>
<dbReference type="EMBL" id="AOHW01000015">
    <property type="protein sequence ID" value="ELY43913.1"/>
    <property type="molecule type" value="Genomic_DNA"/>
</dbReference>
<reference evidence="9 10" key="1">
    <citation type="journal article" date="2014" name="PLoS Genet.">
        <title>Phylogenetically driven sequencing of extremely halophilic archaea reveals strategies for static and dynamic osmo-response.</title>
        <authorList>
            <person name="Becker E.A."/>
            <person name="Seitzer P.M."/>
            <person name="Tritt A."/>
            <person name="Larsen D."/>
            <person name="Krusor M."/>
            <person name="Yao A.I."/>
            <person name="Wu D."/>
            <person name="Madern D."/>
            <person name="Eisen J.A."/>
            <person name="Darling A.E."/>
            <person name="Facciotti M.T."/>
        </authorList>
    </citation>
    <scope>NUCLEOTIDE SEQUENCE [LARGE SCALE GENOMIC DNA]</scope>
    <source>
        <strain evidence="9 10">GA33</strain>
    </source>
</reference>
<keyword evidence="4 7" id="KW-1133">Transmembrane helix</keyword>
<name>L9W6E4_9EURY</name>
<evidence type="ECO:0000256" key="6">
    <source>
        <dbReference type="SAM" id="MobiDB-lite"/>
    </source>
</evidence>
<dbReference type="InterPro" id="IPR050189">
    <property type="entry name" value="MFS_Efflux_Transporters"/>
</dbReference>
<accession>L9W6E4</accession>
<protein>
    <submittedName>
        <fullName evidence="9">Major facilitator superfamily protein</fullName>
    </submittedName>
</protein>
<feature type="transmembrane region" description="Helical" evidence="7">
    <location>
        <begin position="170"/>
        <end position="191"/>
    </location>
</feature>
<evidence type="ECO:0000313" key="10">
    <source>
        <dbReference type="Proteomes" id="UP000011599"/>
    </source>
</evidence>
<feature type="transmembrane region" description="Helical" evidence="7">
    <location>
        <begin position="232"/>
        <end position="254"/>
    </location>
</feature>
<evidence type="ECO:0000256" key="3">
    <source>
        <dbReference type="ARBA" id="ARBA00022692"/>
    </source>
</evidence>
<keyword evidence="5 7" id="KW-0472">Membrane</keyword>
<evidence type="ECO:0000256" key="1">
    <source>
        <dbReference type="ARBA" id="ARBA00004651"/>
    </source>
</evidence>
<feature type="transmembrane region" description="Helical" evidence="7">
    <location>
        <begin position="404"/>
        <end position="428"/>
    </location>
</feature>
<evidence type="ECO:0000256" key="2">
    <source>
        <dbReference type="ARBA" id="ARBA00022475"/>
    </source>
</evidence>
<feature type="region of interest" description="Disordered" evidence="6">
    <location>
        <begin position="198"/>
        <end position="221"/>
    </location>
</feature>
<keyword evidence="3 7" id="KW-0812">Transmembrane</keyword>
<feature type="transmembrane region" description="Helical" evidence="7">
    <location>
        <begin position="21"/>
        <end position="43"/>
    </location>
</feature>
<dbReference type="PATRIC" id="fig|1114856.3.peg.1007"/>
<sequence>MLTLLRRLRDVSRPRAVGSITVGHGVNEFFAIVIPPIIPLLVADLGITYGQAGFLVTVFFLMYVLFQLPAGMLADVIGKERLLVGGLFGMAAGIFLASTAPNYETLLVAQTIAGISGSAFHPTGMALVSDYETEATEGKAMGVFGFGGALGTMSAPVIVGGVAAVAGWRLALATGVAIGLAVSCLVVYLFLTAEAPDDAKSDGTDDSRIDDPRTDGGEPRKTIRQAIRSTDLSFDLTITKSVVVLFFVTLVLSMQHRAIQTYTTAYVAAETGTSASVGNVAFFALLVGGSLASLYAGDLADRFDRVALGIGASLLTAVLVAATLALAAVFGELPIGVLTVILAVWFAVIGAGMYTSYPVKNAMVSQQAETGSSGSLFGVIQTGSAIGSASGPAVFGVLSTRWGIVAAFPAIATVSVVLAGSFALLWVIGD</sequence>
<dbReference type="Gene3D" id="1.20.1250.20">
    <property type="entry name" value="MFS general substrate transporter like domains"/>
    <property type="match status" value="1"/>
</dbReference>
<evidence type="ECO:0000313" key="9">
    <source>
        <dbReference type="EMBL" id="ELY43913.1"/>
    </source>
</evidence>
<dbReference type="GO" id="GO:0022857">
    <property type="term" value="F:transmembrane transporter activity"/>
    <property type="evidence" value="ECO:0007669"/>
    <property type="project" value="InterPro"/>
</dbReference>
<dbReference type="InterPro" id="IPR036259">
    <property type="entry name" value="MFS_trans_sf"/>
</dbReference>
<dbReference type="AlphaFoldDB" id="L9W6E4"/>
<keyword evidence="10" id="KW-1185">Reference proteome</keyword>
<proteinExistence type="predicted"/>
<dbReference type="Proteomes" id="UP000011599">
    <property type="component" value="Unassembled WGS sequence"/>
</dbReference>
<organism evidence="9 10">
    <name type="scientific">Natronorubrum tibetense GA33</name>
    <dbReference type="NCBI Taxonomy" id="1114856"/>
    <lineage>
        <taxon>Archaea</taxon>
        <taxon>Methanobacteriati</taxon>
        <taxon>Methanobacteriota</taxon>
        <taxon>Stenosarchaea group</taxon>
        <taxon>Halobacteria</taxon>
        <taxon>Halobacteriales</taxon>
        <taxon>Natrialbaceae</taxon>
        <taxon>Natronorubrum</taxon>
    </lineage>
</organism>
<evidence type="ECO:0000259" key="8">
    <source>
        <dbReference type="PROSITE" id="PS50850"/>
    </source>
</evidence>
<dbReference type="SUPFAM" id="SSF103473">
    <property type="entry name" value="MFS general substrate transporter"/>
    <property type="match status" value="1"/>
</dbReference>
<feature type="transmembrane region" description="Helical" evidence="7">
    <location>
        <begin position="140"/>
        <end position="164"/>
    </location>
</feature>
<feature type="transmembrane region" description="Helical" evidence="7">
    <location>
        <begin position="306"/>
        <end position="329"/>
    </location>
</feature>
<dbReference type="eggNOG" id="arCOG00130">
    <property type="taxonomic scope" value="Archaea"/>
</dbReference>
<comment type="subcellular location">
    <subcellularLocation>
        <location evidence="1">Cell membrane</location>
        <topology evidence="1">Multi-pass membrane protein</topology>
    </subcellularLocation>
</comment>
<dbReference type="OrthoDB" id="117970at2157"/>
<dbReference type="InterPro" id="IPR011701">
    <property type="entry name" value="MFS"/>
</dbReference>
<comment type="caution">
    <text evidence="9">The sequence shown here is derived from an EMBL/GenBank/DDBJ whole genome shotgun (WGS) entry which is preliminary data.</text>
</comment>
<evidence type="ECO:0000256" key="4">
    <source>
        <dbReference type="ARBA" id="ARBA00022989"/>
    </source>
</evidence>
<dbReference type="PROSITE" id="PS50850">
    <property type="entry name" value="MFS"/>
    <property type="match status" value="1"/>
</dbReference>
<dbReference type="GO" id="GO:0005886">
    <property type="term" value="C:plasma membrane"/>
    <property type="evidence" value="ECO:0007669"/>
    <property type="project" value="UniProtKB-SubCell"/>
</dbReference>
<feature type="transmembrane region" description="Helical" evidence="7">
    <location>
        <begin position="274"/>
        <end position="294"/>
    </location>
</feature>
<feature type="transmembrane region" description="Helical" evidence="7">
    <location>
        <begin position="82"/>
        <end position="100"/>
    </location>
</feature>
<gene>
    <name evidence="9" type="ORF">C496_04850</name>
</gene>
<evidence type="ECO:0000256" key="5">
    <source>
        <dbReference type="ARBA" id="ARBA00023136"/>
    </source>
</evidence>
<dbReference type="InterPro" id="IPR020846">
    <property type="entry name" value="MFS_dom"/>
</dbReference>
<evidence type="ECO:0000256" key="7">
    <source>
        <dbReference type="SAM" id="Phobius"/>
    </source>
</evidence>
<keyword evidence="2" id="KW-1003">Cell membrane</keyword>
<feature type="transmembrane region" description="Helical" evidence="7">
    <location>
        <begin position="376"/>
        <end position="398"/>
    </location>
</feature>